<dbReference type="eggNOG" id="ENOG502QRE4">
    <property type="taxonomic scope" value="Eukaryota"/>
</dbReference>
<dbReference type="PANTHER" id="PTHR20946">
    <property type="entry name" value="SANT AND BTB DOMAIN REGULATOR OF CLASS SWITCH RECOMBINATION"/>
    <property type="match status" value="1"/>
</dbReference>
<feature type="compositionally biased region" description="Low complexity" evidence="1">
    <location>
        <begin position="117"/>
        <end position="126"/>
    </location>
</feature>
<dbReference type="KEGG" id="ehx:EMIHUDRAFT_217245"/>
<reference evidence="4" key="1">
    <citation type="journal article" date="2013" name="Nature">
        <title>Pan genome of the phytoplankton Emiliania underpins its global distribution.</title>
        <authorList>
            <person name="Read B.A."/>
            <person name="Kegel J."/>
            <person name="Klute M.J."/>
            <person name="Kuo A."/>
            <person name="Lefebvre S.C."/>
            <person name="Maumus F."/>
            <person name="Mayer C."/>
            <person name="Miller J."/>
            <person name="Monier A."/>
            <person name="Salamov A."/>
            <person name="Young J."/>
            <person name="Aguilar M."/>
            <person name="Claverie J.M."/>
            <person name="Frickenhaus S."/>
            <person name="Gonzalez K."/>
            <person name="Herman E.K."/>
            <person name="Lin Y.C."/>
            <person name="Napier J."/>
            <person name="Ogata H."/>
            <person name="Sarno A.F."/>
            <person name="Shmutz J."/>
            <person name="Schroeder D."/>
            <person name="de Vargas C."/>
            <person name="Verret F."/>
            <person name="von Dassow P."/>
            <person name="Valentin K."/>
            <person name="Van de Peer Y."/>
            <person name="Wheeler G."/>
            <person name="Dacks J.B."/>
            <person name="Delwiche C.F."/>
            <person name="Dyhrman S.T."/>
            <person name="Glockner G."/>
            <person name="John U."/>
            <person name="Richards T."/>
            <person name="Worden A.Z."/>
            <person name="Zhang X."/>
            <person name="Grigoriev I.V."/>
            <person name="Allen A.E."/>
            <person name="Bidle K."/>
            <person name="Borodovsky M."/>
            <person name="Bowler C."/>
            <person name="Brownlee C."/>
            <person name="Cock J.M."/>
            <person name="Elias M."/>
            <person name="Gladyshev V.N."/>
            <person name="Groth M."/>
            <person name="Guda C."/>
            <person name="Hadaegh A."/>
            <person name="Iglesias-Rodriguez M.D."/>
            <person name="Jenkins J."/>
            <person name="Jones B.M."/>
            <person name="Lawson T."/>
            <person name="Leese F."/>
            <person name="Lindquist E."/>
            <person name="Lobanov A."/>
            <person name="Lomsadze A."/>
            <person name="Malik S.B."/>
            <person name="Marsh M.E."/>
            <person name="Mackinder L."/>
            <person name="Mock T."/>
            <person name="Mueller-Roeber B."/>
            <person name="Pagarete A."/>
            <person name="Parker M."/>
            <person name="Probert I."/>
            <person name="Quesneville H."/>
            <person name="Raines C."/>
            <person name="Rensing S.A."/>
            <person name="Riano-Pachon D.M."/>
            <person name="Richier S."/>
            <person name="Rokitta S."/>
            <person name="Shiraiwa Y."/>
            <person name="Soanes D.M."/>
            <person name="van der Giezen M."/>
            <person name="Wahlund T.M."/>
            <person name="Williams B."/>
            <person name="Wilson W."/>
            <person name="Wolfe G."/>
            <person name="Wurch L.L."/>
        </authorList>
    </citation>
    <scope>NUCLEOTIDE SEQUENCE</scope>
</reference>
<keyword evidence="4" id="KW-1185">Reference proteome</keyword>
<feature type="compositionally biased region" description="Basic and acidic residues" evidence="1">
    <location>
        <begin position="134"/>
        <end position="150"/>
    </location>
</feature>
<dbReference type="InterPro" id="IPR021777">
    <property type="entry name" value="SANBR_BTB"/>
</dbReference>
<dbReference type="InterPro" id="IPR011333">
    <property type="entry name" value="SKP1/BTB/POZ_sf"/>
</dbReference>
<feature type="region of interest" description="Disordered" evidence="1">
    <location>
        <begin position="15"/>
        <end position="64"/>
    </location>
</feature>
<feature type="compositionally biased region" description="Low complexity" evidence="1">
    <location>
        <begin position="175"/>
        <end position="190"/>
    </location>
</feature>
<dbReference type="SUPFAM" id="SSF54695">
    <property type="entry name" value="POZ domain"/>
    <property type="match status" value="1"/>
</dbReference>
<dbReference type="RefSeq" id="XP_005760978.1">
    <property type="nucleotide sequence ID" value="XM_005760921.1"/>
</dbReference>
<evidence type="ECO:0000313" key="3">
    <source>
        <dbReference type="EnsemblProtists" id="EOD08549"/>
    </source>
</evidence>
<accession>A0A0D3IBB4</accession>
<sequence>MVQMRVEKLSCALTGGRPVAPPSRTLSNGLGAMRPAVNGPPRPGQPAPGGGIAHLGLGSTSSPTLGTPALAAALRAPKPGAGGGHACLMWSGRPASGIAESSTTPVAPIERLLSKSASSISLSSRSEAPPARGELARGEAGRGEGALRSDGRAAIDTTAAAAVSAAARGSGGGSAAPPGGSSAPLGGSSALPEEFTGGGGVPPEDVIIIHVRDEGRRVNRDFYCSRELLLEHMHYFASYLADDRRHEDVDISVHCDVHIFEWLMEYIHQPSAPPLLDPSSVVSILISADFLQMPDLVQLCLAYFKQNASDVLRLPIDLSCLNDELLSELAKLFQPDELEKVRDKKDKLVSRLYDAKIEAQLAPDTAVLHRCTYCHKLFADGQREWETCPKAPVMIDFHGNAISEHVADRAWDMRRWVAATRRAKQYSARDLYWKIWSLVHFLTCSVCGQPFPLAELEHCTYHPQQPTFANGDNCGTYPCCGQPALRFDLSAGRRRLGCCAKRHTPDLRGRLLAGGAESCQRKWLLETALAHADLVLTPFEPSSPGNPPAEQSGVGQSGASSESDEEPFALKPPTEASDADSDSRVTSDDDSDADSVSDSGGSSSAAAQSDDDSHEPADTPGGAAAAFGSTDAPGLANPTPGLAAGTPGSMAALPSALAAASSLASRAEVARTAGGSGAWRVDSQQHEDQQRLTRLCWALEAQRQDAGPVCKDVPHGDRAPTLSERKAFFLDRRFIMQLSRSGAVSVVWPRSSATAVGKREPFVASR</sequence>
<dbReference type="EnsemblProtists" id="EOD08549">
    <property type="protein sequence ID" value="EOD08549"/>
    <property type="gene ID" value="EMIHUDRAFT_217245"/>
</dbReference>
<name>A0A0D3IBB4_EMIH1</name>
<feature type="domain" description="SANT and BTB" evidence="2">
    <location>
        <begin position="208"/>
        <end position="301"/>
    </location>
</feature>
<dbReference type="PaxDb" id="2903-EOD08549"/>
<evidence type="ECO:0000259" key="2">
    <source>
        <dbReference type="Pfam" id="PF11822"/>
    </source>
</evidence>
<feature type="compositionally biased region" description="Low complexity" evidence="1">
    <location>
        <begin position="596"/>
        <end position="608"/>
    </location>
</feature>
<dbReference type="HOGENOM" id="CLU_364659_0_0_1"/>
<proteinExistence type="predicted"/>
<organism evidence="3 4">
    <name type="scientific">Emiliania huxleyi (strain CCMP1516)</name>
    <dbReference type="NCBI Taxonomy" id="280463"/>
    <lineage>
        <taxon>Eukaryota</taxon>
        <taxon>Haptista</taxon>
        <taxon>Haptophyta</taxon>
        <taxon>Prymnesiophyceae</taxon>
        <taxon>Isochrysidales</taxon>
        <taxon>Noelaerhabdaceae</taxon>
        <taxon>Emiliania</taxon>
    </lineage>
</organism>
<evidence type="ECO:0000313" key="4">
    <source>
        <dbReference type="Proteomes" id="UP000013827"/>
    </source>
</evidence>
<dbReference type="AlphaFoldDB" id="A0A0D3IBB4"/>
<reference evidence="3" key="2">
    <citation type="submission" date="2024-10" db="UniProtKB">
        <authorList>
            <consortium name="EnsemblProtists"/>
        </authorList>
    </citation>
    <scope>IDENTIFICATION</scope>
</reference>
<feature type="region of interest" description="Disordered" evidence="1">
    <location>
        <begin position="168"/>
        <end position="199"/>
    </location>
</feature>
<dbReference type="GeneID" id="17254819"/>
<protein>
    <recommendedName>
        <fullName evidence="2">SANT and BTB domain-containing protein</fullName>
    </recommendedName>
</protein>
<dbReference type="Pfam" id="PF11822">
    <property type="entry name" value="BTB_SANBR"/>
    <property type="match status" value="1"/>
</dbReference>
<dbReference type="InterPro" id="IPR045902">
    <property type="entry name" value="SANBR-like"/>
</dbReference>
<dbReference type="STRING" id="2903.R1DIQ9"/>
<dbReference type="Proteomes" id="UP000013827">
    <property type="component" value="Unassembled WGS sequence"/>
</dbReference>
<feature type="region of interest" description="Disordered" evidence="1">
    <location>
        <begin position="538"/>
        <end position="643"/>
    </location>
</feature>
<evidence type="ECO:0000256" key="1">
    <source>
        <dbReference type="SAM" id="MobiDB-lite"/>
    </source>
</evidence>
<dbReference type="PANTHER" id="PTHR20946:SF0">
    <property type="entry name" value="SANT AND BTB DOMAIN REGULATOR OF CLASS SWITCH RECOMBINATION"/>
    <property type="match status" value="1"/>
</dbReference>
<feature type="region of interest" description="Disordered" evidence="1">
    <location>
        <begin position="117"/>
        <end position="150"/>
    </location>
</feature>
<dbReference type="Gene3D" id="3.30.710.10">
    <property type="entry name" value="Potassium Channel Kv1.1, Chain A"/>
    <property type="match status" value="1"/>
</dbReference>